<dbReference type="PANTHER" id="PTHR40459:SF1">
    <property type="entry name" value="CONSERVED HYPOTHETICAL ALANINE AND LEUCINE RICH PROTEIN"/>
    <property type="match status" value="1"/>
</dbReference>
<dbReference type="InterPro" id="IPR019665">
    <property type="entry name" value="OxRdtase/DH_put_Rossmann_dom"/>
</dbReference>
<feature type="domain" description="Putative oxidoreductase/dehydrogenase Rossmann-like" evidence="2">
    <location>
        <begin position="5"/>
        <end position="118"/>
    </location>
</feature>
<evidence type="ECO:0000256" key="1">
    <source>
        <dbReference type="ARBA" id="ARBA00023002"/>
    </source>
</evidence>
<dbReference type="Pfam" id="PF10727">
    <property type="entry name" value="Rossmann-like"/>
    <property type="match status" value="1"/>
</dbReference>
<dbReference type="Pfam" id="PF10728">
    <property type="entry name" value="DUF2520"/>
    <property type="match status" value="1"/>
</dbReference>
<accession>A0ABY8AV13</accession>
<keyword evidence="1" id="KW-0560">Oxidoreductase</keyword>
<evidence type="ECO:0000259" key="2">
    <source>
        <dbReference type="Pfam" id="PF10727"/>
    </source>
</evidence>
<dbReference type="SUPFAM" id="SSF51735">
    <property type="entry name" value="NAD(P)-binding Rossmann-fold domains"/>
    <property type="match status" value="1"/>
</dbReference>
<evidence type="ECO:0000313" key="4">
    <source>
        <dbReference type="EMBL" id="WED42967.1"/>
    </source>
</evidence>
<reference evidence="4 5" key="1">
    <citation type="submission" date="2023-02" db="EMBL/GenBank/DDBJ databases">
        <title>Genome Sequence of L. cardiaca H63T.</title>
        <authorList>
            <person name="Lopez A.E."/>
            <person name="Cianciotto N.P."/>
        </authorList>
    </citation>
    <scope>NUCLEOTIDE SEQUENCE [LARGE SCALE GENOMIC DNA]</scope>
    <source>
        <strain evidence="4 5">H63</strain>
    </source>
</reference>
<dbReference type="InterPro" id="IPR036291">
    <property type="entry name" value="NAD(P)-bd_dom_sf"/>
</dbReference>
<dbReference type="EMBL" id="CP119078">
    <property type="protein sequence ID" value="WED42967.1"/>
    <property type="molecule type" value="Genomic_DNA"/>
</dbReference>
<evidence type="ECO:0000313" key="5">
    <source>
        <dbReference type="Proteomes" id="UP001222087"/>
    </source>
</evidence>
<dbReference type="InterPro" id="IPR018931">
    <property type="entry name" value="DUF2520"/>
</dbReference>
<dbReference type="PANTHER" id="PTHR40459">
    <property type="entry name" value="CONSERVED HYPOTHETICAL ALANINE AND LEUCINE RICH PROTEIN"/>
    <property type="match status" value="1"/>
</dbReference>
<keyword evidence="5" id="KW-1185">Reference proteome</keyword>
<dbReference type="Gene3D" id="3.40.50.720">
    <property type="entry name" value="NAD(P)-binding Rossmann-like Domain"/>
    <property type="match status" value="1"/>
</dbReference>
<evidence type="ECO:0000259" key="3">
    <source>
        <dbReference type="Pfam" id="PF10728"/>
    </source>
</evidence>
<name>A0ABY8AV13_9GAMM</name>
<dbReference type="InterPro" id="IPR008927">
    <property type="entry name" value="6-PGluconate_DH-like_C_sf"/>
</dbReference>
<dbReference type="InterPro" id="IPR037108">
    <property type="entry name" value="TM1727-like_C_sf"/>
</dbReference>
<protein>
    <submittedName>
        <fullName evidence="4">DUF2520 domain-containing protein</fullName>
    </submittedName>
</protein>
<dbReference type="RefSeq" id="WP_275088782.1">
    <property type="nucleotide sequence ID" value="NZ_CP119078.1"/>
</dbReference>
<feature type="domain" description="DUF2520" evidence="3">
    <location>
        <begin position="135"/>
        <end position="262"/>
    </location>
</feature>
<sequence length="287" mass="30754">MHFNLVGAGRLGKNIAFALTAKQQGQLGAICNRSPLSAALASQQIGSGTVVSNLKELPPVELTFITTPDDTIRRIADELAKEKIMLPGSIVVHCSGALNSNELLVLKKQGCHIASIHPLKAFRDNYIDSNAFQNCPCVVEGDDKAVALLIALFNSLGATLVPIKAEKKACYHAAAVFSSNYLVTLIATSIELLTEAGISHDLAKNISMKLMHSSFTNIEQTTDPKQALTGPLARGDVQTIEKHLVALLNPTLKALYRAAALATLPLTELEIEKKLALQQLLTVDKIS</sequence>
<dbReference type="SUPFAM" id="SSF48179">
    <property type="entry name" value="6-phosphogluconate dehydrogenase C-terminal domain-like"/>
    <property type="match status" value="1"/>
</dbReference>
<proteinExistence type="predicted"/>
<organism evidence="4 5">
    <name type="scientific">Legionella cardiaca</name>
    <dbReference type="NCBI Taxonomy" id="1071983"/>
    <lineage>
        <taxon>Bacteria</taxon>
        <taxon>Pseudomonadati</taxon>
        <taxon>Pseudomonadota</taxon>
        <taxon>Gammaproteobacteria</taxon>
        <taxon>Legionellales</taxon>
        <taxon>Legionellaceae</taxon>
        <taxon>Legionella</taxon>
    </lineage>
</organism>
<dbReference type="Proteomes" id="UP001222087">
    <property type="component" value="Chromosome"/>
</dbReference>
<dbReference type="Gene3D" id="1.10.1040.20">
    <property type="entry name" value="ProC-like, C-terminal domain"/>
    <property type="match status" value="1"/>
</dbReference>
<gene>
    <name evidence="4" type="ORF">PXX05_13860</name>
</gene>